<evidence type="ECO:0000256" key="4">
    <source>
        <dbReference type="ARBA" id="ARBA00022806"/>
    </source>
</evidence>
<dbReference type="GO" id="GO:0005634">
    <property type="term" value="C:nucleus"/>
    <property type="evidence" value="ECO:0007669"/>
    <property type="project" value="UniProtKB-SubCell"/>
</dbReference>
<dbReference type="GO" id="GO:0016887">
    <property type="term" value="F:ATP hydrolysis activity"/>
    <property type="evidence" value="ECO:0007669"/>
    <property type="project" value="InterPro"/>
</dbReference>
<dbReference type="OrthoDB" id="6368194at2759"/>
<dbReference type="GO" id="GO:0003677">
    <property type="term" value="F:DNA binding"/>
    <property type="evidence" value="ECO:0007669"/>
    <property type="project" value="UniProtKB-KW"/>
</dbReference>
<dbReference type="InterPro" id="IPR038718">
    <property type="entry name" value="SNF2-like_sf"/>
</dbReference>
<keyword evidence="5" id="KW-0067">ATP-binding</keyword>
<protein>
    <submittedName>
        <fullName evidence="9">Uncharacterized protein</fullName>
    </submittedName>
</protein>
<dbReference type="Gene3D" id="3.40.50.10810">
    <property type="entry name" value="Tandem AAA-ATPase domain"/>
    <property type="match status" value="1"/>
</dbReference>
<keyword evidence="4" id="KW-0347">Helicase</keyword>
<organism evidence="9 10">
    <name type="scientific">Daphnia pulex</name>
    <name type="common">Water flea</name>
    <dbReference type="NCBI Taxonomy" id="6669"/>
    <lineage>
        <taxon>Eukaryota</taxon>
        <taxon>Metazoa</taxon>
        <taxon>Ecdysozoa</taxon>
        <taxon>Arthropoda</taxon>
        <taxon>Crustacea</taxon>
        <taxon>Branchiopoda</taxon>
        <taxon>Diplostraca</taxon>
        <taxon>Cladocera</taxon>
        <taxon>Anomopoda</taxon>
        <taxon>Daphniidae</taxon>
        <taxon>Daphnia</taxon>
    </lineage>
</organism>
<dbReference type="InterPro" id="IPR044574">
    <property type="entry name" value="ARIP4-like"/>
</dbReference>
<comment type="subcellular location">
    <subcellularLocation>
        <location evidence="1">Nucleus</location>
    </subcellularLocation>
</comment>
<dbReference type="KEGG" id="dpx:DAPPUDRAFT_102666"/>
<keyword evidence="3" id="KW-0547">Nucleotide-binding</keyword>
<dbReference type="InParanoid" id="E9GH39"/>
<keyword evidence="10" id="KW-1185">Reference proteome</keyword>
<name>E9GH39_DAPPU</name>
<dbReference type="GO" id="GO:0004386">
    <property type="term" value="F:helicase activity"/>
    <property type="evidence" value="ECO:0007669"/>
    <property type="project" value="UniProtKB-KW"/>
</dbReference>
<keyword evidence="6" id="KW-0238">DNA-binding</keyword>
<dbReference type="GO" id="GO:0005524">
    <property type="term" value="F:ATP binding"/>
    <property type="evidence" value="ECO:0007669"/>
    <property type="project" value="UniProtKB-KW"/>
</dbReference>
<dbReference type="PANTHER" id="PTHR45797">
    <property type="entry name" value="RAD54-LIKE"/>
    <property type="match status" value="1"/>
</dbReference>
<sequence>MTNAITVTQMILLSLKSDKNFSTDVGNYLSSDEEDIPHCSLPEPESTINDQGGLSHCSSPEPGPSFTLHKSAKYTAIDSKNVVPNSGMICFTKKSNSRRKSNFGVHANDEVNKSDGQRRVLININHRLNEVDVFSAPQLSRVAKAHPFGGIRFLYDNIVQSLGKFSTSKGAGCFLAHSMGLGEPFRSVPLLMCFYNISQLGGS</sequence>
<keyword evidence="4" id="KW-0378">Hydrolase</keyword>
<proteinExistence type="inferred from homology"/>
<evidence type="ECO:0000256" key="2">
    <source>
        <dbReference type="ARBA" id="ARBA00007025"/>
    </source>
</evidence>
<dbReference type="PANTHER" id="PTHR45797:SF1">
    <property type="entry name" value="HELICASE ARIP4"/>
    <property type="match status" value="1"/>
</dbReference>
<evidence type="ECO:0000256" key="1">
    <source>
        <dbReference type="ARBA" id="ARBA00004123"/>
    </source>
</evidence>
<evidence type="ECO:0000256" key="5">
    <source>
        <dbReference type="ARBA" id="ARBA00022840"/>
    </source>
</evidence>
<dbReference type="STRING" id="6669.E9GH39"/>
<evidence type="ECO:0000256" key="8">
    <source>
        <dbReference type="SAM" id="MobiDB-lite"/>
    </source>
</evidence>
<dbReference type="EMBL" id="GL732544">
    <property type="protein sequence ID" value="EFX81135.1"/>
    <property type="molecule type" value="Genomic_DNA"/>
</dbReference>
<evidence type="ECO:0000256" key="7">
    <source>
        <dbReference type="ARBA" id="ARBA00023242"/>
    </source>
</evidence>
<accession>E9GH39</accession>
<keyword evidence="7" id="KW-0539">Nucleus</keyword>
<evidence type="ECO:0000256" key="3">
    <source>
        <dbReference type="ARBA" id="ARBA00022741"/>
    </source>
</evidence>
<reference evidence="9 10" key="1">
    <citation type="journal article" date="2011" name="Science">
        <title>The ecoresponsive genome of Daphnia pulex.</title>
        <authorList>
            <person name="Colbourne J.K."/>
            <person name="Pfrender M.E."/>
            <person name="Gilbert D."/>
            <person name="Thomas W.K."/>
            <person name="Tucker A."/>
            <person name="Oakley T.H."/>
            <person name="Tokishita S."/>
            <person name="Aerts A."/>
            <person name="Arnold G.J."/>
            <person name="Basu M.K."/>
            <person name="Bauer D.J."/>
            <person name="Caceres C.E."/>
            <person name="Carmel L."/>
            <person name="Casola C."/>
            <person name="Choi J.H."/>
            <person name="Detter J.C."/>
            <person name="Dong Q."/>
            <person name="Dusheyko S."/>
            <person name="Eads B.D."/>
            <person name="Frohlich T."/>
            <person name="Geiler-Samerotte K.A."/>
            <person name="Gerlach D."/>
            <person name="Hatcher P."/>
            <person name="Jogdeo S."/>
            <person name="Krijgsveld J."/>
            <person name="Kriventseva E.V."/>
            <person name="Kultz D."/>
            <person name="Laforsch C."/>
            <person name="Lindquist E."/>
            <person name="Lopez J."/>
            <person name="Manak J.R."/>
            <person name="Muller J."/>
            <person name="Pangilinan J."/>
            <person name="Patwardhan R.P."/>
            <person name="Pitluck S."/>
            <person name="Pritham E.J."/>
            <person name="Rechtsteiner A."/>
            <person name="Rho M."/>
            <person name="Rogozin I.B."/>
            <person name="Sakarya O."/>
            <person name="Salamov A."/>
            <person name="Schaack S."/>
            <person name="Shapiro H."/>
            <person name="Shiga Y."/>
            <person name="Skalitzky C."/>
            <person name="Smith Z."/>
            <person name="Souvorov A."/>
            <person name="Sung W."/>
            <person name="Tang Z."/>
            <person name="Tsuchiya D."/>
            <person name="Tu H."/>
            <person name="Vos H."/>
            <person name="Wang M."/>
            <person name="Wolf Y.I."/>
            <person name="Yamagata H."/>
            <person name="Yamada T."/>
            <person name="Ye Y."/>
            <person name="Shaw J.R."/>
            <person name="Andrews J."/>
            <person name="Crease T.J."/>
            <person name="Tang H."/>
            <person name="Lucas S.M."/>
            <person name="Robertson H.M."/>
            <person name="Bork P."/>
            <person name="Koonin E.V."/>
            <person name="Zdobnov E.M."/>
            <person name="Grigoriev I.V."/>
            <person name="Lynch M."/>
            <person name="Boore J.L."/>
        </authorList>
    </citation>
    <scope>NUCLEOTIDE SEQUENCE [LARGE SCALE GENOMIC DNA]</scope>
</reference>
<dbReference type="AlphaFoldDB" id="E9GH39"/>
<comment type="similarity">
    <text evidence="2">Belongs to the SNF2/RAD54 helicase family.</text>
</comment>
<evidence type="ECO:0000313" key="9">
    <source>
        <dbReference type="EMBL" id="EFX81135.1"/>
    </source>
</evidence>
<feature type="region of interest" description="Disordered" evidence="8">
    <location>
        <begin position="43"/>
        <end position="62"/>
    </location>
</feature>
<evidence type="ECO:0000313" key="10">
    <source>
        <dbReference type="Proteomes" id="UP000000305"/>
    </source>
</evidence>
<dbReference type="eggNOG" id="KOG1016">
    <property type="taxonomic scope" value="Eukaryota"/>
</dbReference>
<feature type="compositionally biased region" description="Polar residues" evidence="8">
    <location>
        <begin position="46"/>
        <end position="58"/>
    </location>
</feature>
<evidence type="ECO:0000256" key="6">
    <source>
        <dbReference type="ARBA" id="ARBA00023125"/>
    </source>
</evidence>
<dbReference type="HOGENOM" id="CLU_1350111_0_0_1"/>
<gene>
    <name evidence="9" type="ORF">DAPPUDRAFT_102666</name>
</gene>
<dbReference type="Proteomes" id="UP000000305">
    <property type="component" value="Unassembled WGS sequence"/>
</dbReference>